<dbReference type="Pfam" id="PF05425">
    <property type="entry name" value="CopD"/>
    <property type="match status" value="1"/>
</dbReference>
<organism evidence="2 3">
    <name type="scientific">Qipengyuania citrea</name>
    <dbReference type="NCBI Taxonomy" id="225971"/>
    <lineage>
        <taxon>Bacteria</taxon>
        <taxon>Pseudomonadati</taxon>
        <taxon>Pseudomonadota</taxon>
        <taxon>Alphaproteobacteria</taxon>
        <taxon>Sphingomonadales</taxon>
        <taxon>Erythrobacteraceae</taxon>
        <taxon>Qipengyuania</taxon>
    </lineage>
</organism>
<dbReference type="EMBL" id="CP098496">
    <property type="protein sequence ID" value="USA63270.1"/>
    <property type="molecule type" value="Genomic_DNA"/>
</dbReference>
<keyword evidence="3" id="KW-1185">Reference proteome</keyword>
<dbReference type="RefSeq" id="WP_301643341.1">
    <property type="nucleotide sequence ID" value="NZ_CP098496.1"/>
</dbReference>
<accession>A0ABY4UB06</accession>
<protein>
    <submittedName>
        <fullName evidence="2">CopD family protein</fullName>
    </submittedName>
</protein>
<name>A0ABY4UB06_9SPHN</name>
<reference evidence="2 3" key="1">
    <citation type="submission" date="2022-06" db="EMBL/GenBank/DDBJ databases">
        <authorList>
            <person name="Liu G."/>
        </authorList>
    </citation>
    <scope>NUCLEOTIDE SEQUENCE [LARGE SCALE GENOMIC DNA]</scope>
    <source>
        <strain evidence="2 3">E4</strain>
        <plasmid evidence="2 3">plas2</plasmid>
    </source>
</reference>
<keyword evidence="2" id="KW-0614">Plasmid</keyword>
<evidence type="ECO:0000313" key="3">
    <source>
        <dbReference type="Proteomes" id="UP001056619"/>
    </source>
</evidence>
<dbReference type="InterPro" id="IPR008457">
    <property type="entry name" value="Cu-R_CopD_dom"/>
</dbReference>
<evidence type="ECO:0000259" key="1">
    <source>
        <dbReference type="Pfam" id="PF05425"/>
    </source>
</evidence>
<gene>
    <name evidence="2" type="ORF">NCF85_16955</name>
</gene>
<dbReference type="Proteomes" id="UP001056619">
    <property type="component" value="Plasmid plas2"/>
</dbReference>
<feature type="domain" description="Copper resistance protein D" evidence="1">
    <location>
        <begin position="46"/>
        <end position="114"/>
    </location>
</feature>
<evidence type="ECO:0000313" key="2">
    <source>
        <dbReference type="EMBL" id="USA63270.1"/>
    </source>
</evidence>
<sequence length="124" mass="13403">MRRGASCSEASGAARVRGDWDDRRGLCHRKWPGLCLTAGRSRNALVSYGRFLLSKQALFVAMLGLASFDRFRLTPALEYSISAGDHAGALRALRLSRGVETARIVSILALVAWLGTLEPPASAM</sequence>
<geneLocation type="plasmid" evidence="2 3">
    <name>plas2</name>
</geneLocation>
<proteinExistence type="predicted"/>